<feature type="signal peptide" evidence="1">
    <location>
        <begin position="1"/>
        <end position="26"/>
    </location>
</feature>
<sequence precursor="true">MLSTQRIVILLLSGWLLIAAEPSTLAQTASGLRPINGGQPQMVPINPATQAGVYPSTGFGSSTFDPYASAAPTATAQVYTPSYNPSYNVAPTATQLPPSYSANPYSASPAGNVGGYPGYNGAPAPFPGTGQSATIGSFSGGGSPYSQPGVYPNSSPSALFPSSPYNSASGYGYGTPGYGVYPPPPGGTIGGAPSNWNPQGTIFSSPTGSPDFQRLFQGSRFRHTWLSGGDSTDDLSINDTDLAIAMLWPNFLFSNQPLYIMPSFSLHQWSGPKPPATADLPALAYSAFLDTGWQSDVQRIVGAELGLRVGMFTDFNTATSESLRIQGRAIGRLRITPKATLKLGVLYLDRNKTKLLPAGGLLWQPNAETRFDIFFPEPKLAHYLSTIGTVDSWWYVAGHYGGGAWTVERTSGATDSIDINDIRLALGFEWGRNDQMREGRRTGFFEVGYVFDRELIYKYSPADSLDLNSTLMLRAGIGY</sequence>
<evidence type="ECO:0000313" key="2">
    <source>
        <dbReference type="EMBL" id="QDV24863.1"/>
    </source>
</evidence>
<keyword evidence="1" id="KW-0732">Signal</keyword>
<evidence type="ECO:0000313" key="3">
    <source>
        <dbReference type="Proteomes" id="UP000318017"/>
    </source>
</evidence>
<feature type="chain" id="PRO_5021772824" description="Outer membrane protein beta-barrel domain-containing protein" evidence="1">
    <location>
        <begin position="27"/>
        <end position="479"/>
    </location>
</feature>
<accession>A0A518G8F9</accession>
<proteinExistence type="predicted"/>
<dbReference type="Proteomes" id="UP000318017">
    <property type="component" value="Chromosome"/>
</dbReference>
<dbReference type="OrthoDB" id="249490at2"/>
<dbReference type="EMBL" id="CP036298">
    <property type="protein sequence ID" value="QDV24863.1"/>
    <property type="molecule type" value="Genomic_DNA"/>
</dbReference>
<reference evidence="2 3" key="1">
    <citation type="submission" date="2019-02" db="EMBL/GenBank/DDBJ databases">
        <title>Deep-cultivation of Planctomycetes and their phenomic and genomic characterization uncovers novel biology.</title>
        <authorList>
            <person name="Wiegand S."/>
            <person name="Jogler M."/>
            <person name="Boedeker C."/>
            <person name="Pinto D."/>
            <person name="Vollmers J."/>
            <person name="Rivas-Marin E."/>
            <person name="Kohn T."/>
            <person name="Peeters S.H."/>
            <person name="Heuer A."/>
            <person name="Rast P."/>
            <person name="Oberbeckmann S."/>
            <person name="Bunk B."/>
            <person name="Jeske O."/>
            <person name="Meyerdierks A."/>
            <person name="Storesund J.E."/>
            <person name="Kallscheuer N."/>
            <person name="Luecker S."/>
            <person name="Lage O.M."/>
            <person name="Pohl T."/>
            <person name="Merkel B.J."/>
            <person name="Hornburger P."/>
            <person name="Mueller R.-W."/>
            <person name="Bruemmer F."/>
            <person name="Labrenz M."/>
            <person name="Spormann A.M."/>
            <person name="Op den Camp H."/>
            <person name="Overmann J."/>
            <person name="Amann R."/>
            <person name="Jetten M.S.M."/>
            <person name="Mascher T."/>
            <person name="Medema M.H."/>
            <person name="Devos D.P."/>
            <person name="Kaster A.-K."/>
            <person name="Ovreas L."/>
            <person name="Rohde M."/>
            <person name="Galperin M.Y."/>
            <person name="Jogler C."/>
        </authorList>
    </citation>
    <scope>NUCLEOTIDE SEQUENCE [LARGE SCALE GENOMIC DNA]</scope>
    <source>
        <strain evidence="2 3">Q31a</strain>
    </source>
</reference>
<evidence type="ECO:0008006" key="4">
    <source>
        <dbReference type="Google" id="ProtNLM"/>
    </source>
</evidence>
<dbReference type="AlphaFoldDB" id="A0A518G8F9"/>
<evidence type="ECO:0000256" key="1">
    <source>
        <dbReference type="SAM" id="SignalP"/>
    </source>
</evidence>
<dbReference type="RefSeq" id="WP_145079120.1">
    <property type="nucleotide sequence ID" value="NZ_CP036298.1"/>
</dbReference>
<organism evidence="2 3">
    <name type="scientific">Aureliella helgolandensis</name>
    <dbReference type="NCBI Taxonomy" id="2527968"/>
    <lineage>
        <taxon>Bacteria</taxon>
        <taxon>Pseudomonadati</taxon>
        <taxon>Planctomycetota</taxon>
        <taxon>Planctomycetia</taxon>
        <taxon>Pirellulales</taxon>
        <taxon>Pirellulaceae</taxon>
        <taxon>Aureliella</taxon>
    </lineage>
</organism>
<dbReference type="KEGG" id="ahel:Q31a_31850"/>
<name>A0A518G8F9_9BACT</name>
<keyword evidence="3" id="KW-1185">Reference proteome</keyword>
<gene>
    <name evidence="2" type="ORF">Q31a_31850</name>
</gene>
<protein>
    <recommendedName>
        <fullName evidence="4">Outer membrane protein beta-barrel domain-containing protein</fullName>
    </recommendedName>
</protein>